<dbReference type="AlphaFoldDB" id="A0AA43UAU9"/>
<dbReference type="Proteomes" id="UP001171751">
    <property type="component" value="Unassembled WGS sequence"/>
</dbReference>
<dbReference type="Gene3D" id="3.30.1490.480">
    <property type="entry name" value="Endolytic murein transglycosylase"/>
    <property type="match status" value="1"/>
</dbReference>
<dbReference type="Pfam" id="PF02618">
    <property type="entry name" value="YceG"/>
    <property type="match status" value="1"/>
</dbReference>
<reference evidence="2" key="1">
    <citation type="submission" date="2023-07" db="EMBL/GenBank/DDBJ databases">
        <title>Between Cages and Wild: Unraveling the Impact of Captivity on Animal Microbiomes and Antimicrobial Resistance.</title>
        <authorList>
            <person name="Schmartz G.P."/>
            <person name="Rehner J."/>
            <person name="Schuff M.J."/>
            <person name="Becker S.L."/>
            <person name="Kravczyk M."/>
            <person name="Gurevich A."/>
            <person name="Francke R."/>
            <person name="Mueller R."/>
            <person name="Keller V."/>
            <person name="Keller A."/>
        </authorList>
    </citation>
    <scope>NUCLEOTIDE SEQUENCE</scope>
    <source>
        <strain evidence="2">S39M_St_73</strain>
    </source>
</reference>
<organism evidence="2 3">
    <name type="scientific">Atopococcus tabaci</name>
    <dbReference type="NCBI Taxonomy" id="269774"/>
    <lineage>
        <taxon>Bacteria</taxon>
        <taxon>Bacillati</taxon>
        <taxon>Bacillota</taxon>
        <taxon>Bacilli</taxon>
        <taxon>Lactobacillales</taxon>
        <taxon>Carnobacteriaceae</taxon>
        <taxon>Atopococcus</taxon>
    </lineage>
</organism>
<proteinExistence type="predicted"/>
<accession>A0AA43UAU9</accession>
<keyword evidence="1" id="KW-0732">Signal</keyword>
<dbReference type="EMBL" id="JAUNQW010000001">
    <property type="protein sequence ID" value="MDO5456724.1"/>
    <property type="molecule type" value="Genomic_DNA"/>
</dbReference>
<feature type="chain" id="PRO_5041209618" evidence="1">
    <location>
        <begin position="29"/>
        <end position="130"/>
    </location>
</feature>
<feature type="signal peptide" evidence="1">
    <location>
        <begin position="1"/>
        <end position="28"/>
    </location>
</feature>
<name>A0AA43UAU9_9LACT</name>
<evidence type="ECO:0000256" key="1">
    <source>
        <dbReference type="SAM" id="SignalP"/>
    </source>
</evidence>
<dbReference type="InterPro" id="IPR003770">
    <property type="entry name" value="MLTG-like"/>
</dbReference>
<evidence type="ECO:0000313" key="2">
    <source>
        <dbReference type="EMBL" id="MDO5456724.1"/>
    </source>
</evidence>
<gene>
    <name evidence="2" type="ORF">Q4F26_00120</name>
</gene>
<protein>
    <submittedName>
        <fullName evidence="2">Endolytic transglycosylase MltG</fullName>
    </submittedName>
</protein>
<comment type="caution">
    <text evidence="2">The sequence shown here is derived from an EMBL/GenBank/DDBJ whole genome shotgun (WGS) entry which is preliminary data.</text>
</comment>
<evidence type="ECO:0000313" key="3">
    <source>
        <dbReference type="Proteomes" id="UP001171751"/>
    </source>
</evidence>
<keyword evidence="3" id="KW-1185">Reference proteome</keyword>
<sequence length="130" mass="14383">MRKFNFSKSNLRSAGIAFLLAGMIVSFAALFSPVQDAASIETGEQQDQLKTEAVATIQVRENSTAEEIGRSLADQGLIDDLETFETFMMENGYHENFQAGEYQINSEMTMKDIAQVVTGQTDKIDADETE</sequence>